<dbReference type="AlphaFoldDB" id="G5H6H1"/>
<evidence type="ECO:0000256" key="6">
    <source>
        <dbReference type="ARBA" id="ARBA00022989"/>
    </source>
</evidence>
<dbReference type="InterPro" id="IPR048279">
    <property type="entry name" value="MdtK-like"/>
</dbReference>
<dbReference type="InterPro" id="IPR050222">
    <property type="entry name" value="MATE_MdtK"/>
</dbReference>
<proteinExistence type="predicted"/>
<feature type="transmembrane region" description="Helical" evidence="10">
    <location>
        <begin position="384"/>
        <end position="404"/>
    </location>
</feature>
<feature type="transmembrane region" description="Helical" evidence="10">
    <location>
        <begin position="131"/>
        <end position="150"/>
    </location>
</feature>
<feature type="transmembrane region" description="Helical" evidence="10">
    <location>
        <begin position="347"/>
        <end position="372"/>
    </location>
</feature>
<evidence type="ECO:0000256" key="3">
    <source>
        <dbReference type="ARBA" id="ARBA00022449"/>
    </source>
</evidence>
<dbReference type="GeneID" id="92816949"/>
<name>G5H6H1_9BACT</name>
<dbReference type="PANTHER" id="PTHR43298:SF2">
    <property type="entry name" value="FMN_FAD EXPORTER YEEO-RELATED"/>
    <property type="match status" value="1"/>
</dbReference>
<accession>G5H6H1</accession>
<keyword evidence="7" id="KW-0406">Ion transport</keyword>
<feature type="transmembrane region" description="Helical" evidence="10">
    <location>
        <begin position="280"/>
        <end position="299"/>
    </location>
</feature>
<evidence type="ECO:0000313" key="12">
    <source>
        <dbReference type="Proteomes" id="UP000006008"/>
    </source>
</evidence>
<dbReference type="OrthoDB" id="9780160at2"/>
<keyword evidence="6 10" id="KW-1133">Transmembrane helix</keyword>
<keyword evidence="5 10" id="KW-0812">Transmembrane</keyword>
<dbReference type="CDD" id="cd13133">
    <property type="entry name" value="MATE_like_7"/>
    <property type="match status" value="1"/>
</dbReference>
<comment type="subcellular location">
    <subcellularLocation>
        <location evidence="1">Cell membrane</location>
        <topology evidence="1">Multi-pass membrane protein</topology>
    </subcellularLocation>
</comment>
<feature type="transmembrane region" description="Helical" evidence="10">
    <location>
        <begin position="90"/>
        <end position="111"/>
    </location>
</feature>
<dbReference type="HOGENOM" id="CLU_012893_6_5_10"/>
<evidence type="ECO:0000256" key="10">
    <source>
        <dbReference type="SAM" id="Phobius"/>
    </source>
</evidence>
<feature type="transmembrane region" description="Helical" evidence="10">
    <location>
        <begin position="232"/>
        <end position="260"/>
    </location>
</feature>
<protein>
    <recommendedName>
        <fullName evidence="9">Multidrug-efflux transporter</fullName>
    </recommendedName>
</protein>
<reference evidence="11 12" key="1">
    <citation type="submission" date="2011-08" db="EMBL/GenBank/DDBJ databases">
        <title>The Genome Sequence of Alistipes indistinctus YIT 12060.</title>
        <authorList>
            <consortium name="The Broad Institute Genome Sequencing Platform"/>
            <person name="Earl A."/>
            <person name="Ward D."/>
            <person name="Feldgarden M."/>
            <person name="Gevers D."/>
            <person name="Morotomi M."/>
            <person name="Young S.K."/>
            <person name="Zeng Q."/>
            <person name="Gargeya S."/>
            <person name="Fitzgerald M."/>
            <person name="Haas B."/>
            <person name="Abouelleil A."/>
            <person name="Alvarado L."/>
            <person name="Arachchi H.M."/>
            <person name="Berlin A."/>
            <person name="Brown A."/>
            <person name="Chapman S.B."/>
            <person name="Chen Z."/>
            <person name="Dunbar C."/>
            <person name="Freedman E."/>
            <person name="Gearin G."/>
            <person name="Gellesch M."/>
            <person name="Goldberg J."/>
            <person name="Griggs A."/>
            <person name="Gujja S."/>
            <person name="Heiman D."/>
            <person name="Howarth C."/>
            <person name="Larson L."/>
            <person name="Lui A."/>
            <person name="MacDonald P.J.P."/>
            <person name="Montmayeur A."/>
            <person name="Murphy C."/>
            <person name="Neiman D."/>
            <person name="Pearson M."/>
            <person name="Priest M."/>
            <person name="Roberts A."/>
            <person name="Saif S."/>
            <person name="Shea T."/>
            <person name="Shenoy N."/>
            <person name="Sisk P."/>
            <person name="Stolte C."/>
            <person name="Sykes S."/>
            <person name="Wortman J."/>
            <person name="Nusbaum C."/>
            <person name="Birren B."/>
        </authorList>
    </citation>
    <scope>NUCLEOTIDE SEQUENCE [LARGE SCALE GENOMIC DNA]</scope>
    <source>
        <strain evidence="11 12">YIT 12060</strain>
    </source>
</reference>
<keyword evidence="8 10" id="KW-0472">Membrane</keyword>
<feature type="transmembrane region" description="Helical" evidence="10">
    <location>
        <begin position="157"/>
        <end position="179"/>
    </location>
</feature>
<dbReference type="Proteomes" id="UP000006008">
    <property type="component" value="Unassembled WGS sequence"/>
</dbReference>
<dbReference type="PATRIC" id="fig|742725.3.peg.580"/>
<dbReference type="RefSeq" id="WP_009133337.1">
    <property type="nucleotide sequence ID" value="NZ_CP102250.1"/>
</dbReference>
<dbReference type="GO" id="GO:0015297">
    <property type="term" value="F:antiporter activity"/>
    <property type="evidence" value="ECO:0007669"/>
    <property type="project" value="UniProtKB-KW"/>
</dbReference>
<keyword evidence="3" id="KW-0050">Antiport</keyword>
<dbReference type="eggNOG" id="COG0534">
    <property type="taxonomic scope" value="Bacteria"/>
</dbReference>
<evidence type="ECO:0000256" key="9">
    <source>
        <dbReference type="ARBA" id="ARBA00031636"/>
    </source>
</evidence>
<dbReference type="GO" id="GO:0006811">
    <property type="term" value="P:monoatomic ion transport"/>
    <property type="evidence" value="ECO:0007669"/>
    <property type="project" value="UniProtKB-KW"/>
</dbReference>
<feature type="transmembrane region" description="Helical" evidence="10">
    <location>
        <begin position="410"/>
        <end position="432"/>
    </location>
</feature>
<dbReference type="GO" id="GO:0042910">
    <property type="term" value="F:xenobiotic transmembrane transporter activity"/>
    <property type="evidence" value="ECO:0007669"/>
    <property type="project" value="InterPro"/>
</dbReference>
<feature type="transmembrane region" description="Helical" evidence="10">
    <location>
        <begin position="12"/>
        <end position="29"/>
    </location>
</feature>
<keyword evidence="4" id="KW-1003">Cell membrane</keyword>
<feature type="transmembrane region" description="Helical" evidence="10">
    <location>
        <begin position="320"/>
        <end position="341"/>
    </location>
</feature>
<evidence type="ECO:0000256" key="2">
    <source>
        <dbReference type="ARBA" id="ARBA00022448"/>
    </source>
</evidence>
<evidence type="ECO:0000256" key="7">
    <source>
        <dbReference type="ARBA" id="ARBA00023065"/>
    </source>
</evidence>
<dbReference type="EMBL" id="ADLD01000005">
    <property type="protein sequence ID" value="EHB92982.1"/>
    <property type="molecule type" value="Genomic_DNA"/>
</dbReference>
<dbReference type="PANTHER" id="PTHR43298">
    <property type="entry name" value="MULTIDRUG RESISTANCE PROTEIN NORM-RELATED"/>
    <property type="match status" value="1"/>
</dbReference>
<dbReference type="PIRSF" id="PIRSF006603">
    <property type="entry name" value="DinF"/>
    <property type="match status" value="1"/>
</dbReference>
<evidence type="ECO:0000256" key="5">
    <source>
        <dbReference type="ARBA" id="ARBA00022692"/>
    </source>
</evidence>
<feature type="transmembrane region" description="Helical" evidence="10">
    <location>
        <begin position="185"/>
        <end position="212"/>
    </location>
</feature>
<organism evidence="11 12">
    <name type="scientific">Alistipes indistinctus YIT 12060</name>
    <dbReference type="NCBI Taxonomy" id="742725"/>
    <lineage>
        <taxon>Bacteria</taxon>
        <taxon>Pseudomonadati</taxon>
        <taxon>Bacteroidota</taxon>
        <taxon>Bacteroidia</taxon>
        <taxon>Bacteroidales</taxon>
        <taxon>Rikenellaceae</taxon>
        <taxon>Alistipes</taxon>
    </lineage>
</organism>
<comment type="caution">
    <text evidence="11">The sequence shown here is derived from an EMBL/GenBank/DDBJ whole genome shotgun (WGS) entry which is preliminary data.</text>
</comment>
<dbReference type="STRING" id="742725.HMPREF9450_00531"/>
<keyword evidence="12" id="KW-1185">Reference proteome</keyword>
<dbReference type="NCBIfam" id="TIGR00797">
    <property type="entry name" value="matE"/>
    <property type="match status" value="1"/>
</dbReference>
<evidence type="ECO:0000313" key="11">
    <source>
        <dbReference type="EMBL" id="EHB92982.1"/>
    </source>
</evidence>
<sequence length="442" mass="49406">MKAYSNRHIWQITYPILISLLMENMIGLTDTAFLGRVGEVELGASALAGVYYMAIFMLGFGFSIGVQILIARRNGEGRLREIGPIFQQGLLFLLFFAAVMFFVSKSFTPLLLRRLIDSDAVYTAAISYLDWRIYGFFFSFAAVLFRAFYVGTTNTRILTANSVVMVLTNVVLNYILIFGKLGCPALGIAGAAIASSAAELVSLLFFAIYTRLKGNPRRYRLFRFRGVNFRELGLIFNVSIWTMMQAFISTATWFLFFLAVEHLGERQLAISNIVRSLSSILFVTISAFGSTTSALVSTLMGRGEPKLVMPTVWQIVRMSYWAALPVMALMALFPSLVLHIYTGDQSLISASIASLWVMVAIYFTLIPSNMLFCAVSGTGNTRAAMLMELVALAVYVAAIWQIIIVHRPDIAVCWTVDHIYSIVLLLFTYLYLTKANWQNKKI</sequence>
<evidence type="ECO:0000256" key="1">
    <source>
        <dbReference type="ARBA" id="ARBA00004651"/>
    </source>
</evidence>
<feature type="transmembrane region" description="Helical" evidence="10">
    <location>
        <begin position="49"/>
        <end position="70"/>
    </location>
</feature>
<gene>
    <name evidence="11" type="ORF">HMPREF9450_00531</name>
</gene>
<dbReference type="GO" id="GO:0005886">
    <property type="term" value="C:plasma membrane"/>
    <property type="evidence" value="ECO:0007669"/>
    <property type="project" value="UniProtKB-SubCell"/>
</dbReference>
<evidence type="ECO:0000256" key="4">
    <source>
        <dbReference type="ARBA" id="ARBA00022475"/>
    </source>
</evidence>
<keyword evidence="2" id="KW-0813">Transport</keyword>
<dbReference type="InterPro" id="IPR002528">
    <property type="entry name" value="MATE_fam"/>
</dbReference>
<evidence type="ECO:0000256" key="8">
    <source>
        <dbReference type="ARBA" id="ARBA00023136"/>
    </source>
</evidence>
<dbReference type="Pfam" id="PF01554">
    <property type="entry name" value="MatE"/>
    <property type="match status" value="2"/>
</dbReference>